<dbReference type="InterPro" id="IPR002197">
    <property type="entry name" value="HTH_Fis"/>
</dbReference>
<feature type="domain" description="Sigma-54 factor interaction" evidence="16">
    <location>
        <begin position="142"/>
        <end position="371"/>
    </location>
</feature>
<dbReference type="InterPro" id="IPR025662">
    <property type="entry name" value="Sigma_54_int_dom_ATP-bd_1"/>
</dbReference>
<dbReference type="AlphaFoldDB" id="A0A1J5SBC1"/>
<dbReference type="Pfam" id="PF00072">
    <property type="entry name" value="Response_reg"/>
    <property type="match status" value="1"/>
</dbReference>
<evidence type="ECO:0000256" key="2">
    <source>
        <dbReference type="ARBA" id="ARBA00019059"/>
    </source>
</evidence>
<dbReference type="Gene3D" id="3.40.50.2300">
    <property type="match status" value="1"/>
</dbReference>
<dbReference type="SUPFAM" id="SSF52172">
    <property type="entry name" value="CheY-like"/>
    <property type="match status" value="1"/>
</dbReference>
<evidence type="ECO:0000256" key="11">
    <source>
        <dbReference type="ARBA" id="ARBA00023159"/>
    </source>
</evidence>
<dbReference type="PROSITE" id="PS00675">
    <property type="entry name" value="SIGMA54_INTERACT_1"/>
    <property type="match status" value="1"/>
</dbReference>
<comment type="subcellular location">
    <subcellularLocation>
        <location evidence="1">Cytoplasm</location>
    </subcellularLocation>
</comment>
<evidence type="ECO:0000256" key="4">
    <source>
        <dbReference type="ARBA" id="ARBA00022491"/>
    </source>
</evidence>
<gene>
    <name evidence="18" type="primary">glnG_6</name>
    <name evidence="18" type="ORF">GALL_164020</name>
</gene>
<dbReference type="GO" id="GO:0005737">
    <property type="term" value="C:cytoplasm"/>
    <property type="evidence" value="ECO:0007669"/>
    <property type="project" value="UniProtKB-SubCell"/>
</dbReference>
<keyword evidence="12" id="KW-0804">Transcription</keyword>
<dbReference type="SMART" id="SM00382">
    <property type="entry name" value="AAA"/>
    <property type="match status" value="1"/>
</dbReference>
<evidence type="ECO:0000256" key="15">
    <source>
        <dbReference type="ARBA" id="ARBA00031910"/>
    </source>
</evidence>
<dbReference type="InterPro" id="IPR058031">
    <property type="entry name" value="AAA_lid_NorR"/>
</dbReference>
<keyword evidence="9" id="KW-0805">Transcription regulation</keyword>
<keyword evidence="13" id="KW-0535">Nitrogen fixation</keyword>
<dbReference type="PRINTS" id="PR01590">
    <property type="entry name" value="HTHFIS"/>
</dbReference>
<sequence length="479" mass="52722">MSAQPKVLLIDDDPSIADTVQRVLAEEGFEVLVRRRGDEGLAAALAEPVNVVVTDLRLPGLNGLDLTRRLRVERPRLPVILVTAFGTTETAIEATKFGAYDYLLKPFAMPQLIEMVRKAVDSNRLMSEPVELGIPAVARDALVGRSEVMQAIYKEIGRVASKPVSVLIRGETGTGKELIARALYQHSDRANAPFIAVNCAAIPEPLLESELFGHERGAFTGAETRRIGRFEQANDGTLFLDEIGDMTRGTQVKLVRVLQEQCLQRVGGKESIPINVRVIAATHRDLEAAIAQKQFREDLYYRLSVVVITLPPLRSRREDIPDLVRYLMQKHGPALGNEHPAIMPDAIEFLRQQPWPGNVRHLENVVRKSLLLTQGYPIGVDHVRTALTQAGTGLFSPASPIGDYVDELLAAAKRGETAEVHGRVLETVERELFSRAILQAEGNQAKAARWLGVSRITMKAKLVQYGLHPAKSGGSRESS</sequence>
<dbReference type="PANTHER" id="PTHR32071">
    <property type="entry name" value="TRANSCRIPTIONAL REGULATORY PROTEIN"/>
    <property type="match status" value="1"/>
</dbReference>
<comment type="caution">
    <text evidence="18">The sequence shown here is derived from an EMBL/GenBank/DDBJ whole genome shotgun (WGS) entry which is preliminary data.</text>
</comment>
<accession>A0A1J5SBC1</accession>
<dbReference type="InterPro" id="IPR027417">
    <property type="entry name" value="P-loop_NTPase"/>
</dbReference>
<dbReference type="Gene3D" id="1.10.8.60">
    <property type="match status" value="1"/>
</dbReference>
<dbReference type="PROSITE" id="PS50110">
    <property type="entry name" value="RESPONSE_REGULATORY"/>
    <property type="match status" value="1"/>
</dbReference>
<evidence type="ECO:0000256" key="8">
    <source>
        <dbReference type="ARBA" id="ARBA00023012"/>
    </source>
</evidence>
<keyword evidence="5" id="KW-0597">Phosphoprotein</keyword>
<dbReference type="GO" id="GO:0005524">
    <property type="term" value="F:ATP binding"/>
    <property type="evidence" value="ECO:0007669"/>
    <property type="project" value="UniProtKB-KW"/>
</dbReference>
<evidence type="ECO:0000256" key="13">
    <source>
        <dbReference type="ARBA" id="ARBA00023231"/>
    </source>
</evidence>
<evidence type="ECO:0000256" key="12">
    <source>
        <dbReference type="ARBA" id="ARBA00023163"/>
    </source>
</evidence>
<protein>
    <recommendedName>
        <fullName evidence="2">DNA-binding transcriptional regulator NtrC</fullName>
    </recommendedName>
    <alternativeName>
        <fullName evidence="14">Nitrogen regulation protein NR(I)</fullName>
    </alternativeName>
    <alternativeName>
        <fullName evidence="15">Nitrogen regulator I</fullName>
    </alternativeName>
</protein>
<evidence type="ECO:0000259" key="17">
    <source>
        <dbReference type="PROSITE" id="PS50110"/>
    </source>
</evidence>
<dbReference type="InterPro" id="IPR009057">
    <property type="entry name" value="Homeodomain-like_sf"/>
</dbReference>
<dbReference type="InterPro" id="IPR001789">
    <property type="entry name" value="Sig_transdc_resp-reg_receiver"/>
</dbReference>
<dbReference type="InterPro" id="IPR003593">
    <property type="entry name" value="AAA+_ATPase"/>
</dbReference>
<dbReference type="EMBL" id="MLJW01000083">
    <property type="protein sequence ID" value="OIR01501.1"/>
    <property type="molecule type" value="Genomic_DNA"/>
</dbReference>
<proteinExistence type="predicted"/>
<evidence type="ECO:0000256" key="3">
    <source>
        <dbReference type="ARBA" id="ARBA00022490"/>
    </source>
</evidence>
<dbReference type="SUPFAM" id="SSF52540">
    <property type="entry name" value="P-loop containing nucleoside triphosphate hydrolases"/>
    <property type="match status" value="1"/>
</dbReference>
<dbReference type="Pfam" id="PF00158">
    <property type="entry name" value="Sigma54_activat"/>
    <property type="match status" value="1"/>
</dbReference>
<evidence type="ECO:0000256" key="1">
    <source>
        <dbReference type="ARBA" id="ARBA00004496"/>
    </source>
</evidence>
<dbReference type="PANTHER" id="PTHR32071:SF95">
    <property type="entry name" value="DNA-BINDING TRANSCRIPTIONAL REGULATOR NTRC"/>
    <property type="match status" value="1"/>
</dbReference>
<keyword evidence="11" id="KW-0010">Activator</keyword>
<dbReference type="Pfam" id="PF02954">
    <property type="entry name" value="HTH_8"/>
    <property type="match status" value="1"/>
</dbReference>
<keyword evidence="3" id="KW-0963">Cytoplasm</keyword>
<dbReference type="PROSITE" id="PS50045">
    <property type="entry name" value="SIGMA54_INTERACT_4"/>
    <property type="match status" value="1"/>
</dbReference>
<reference evidence="18" key="1">
    <citation type="submission" date="2016-10" db="EMBL/GenBank/DDBJ databases">
        <title>Sequence of Gallionella enrichment culture.</title>
        <authorList>
            <person name="Poehlein A."/>
            <person name="Muehling M."/>
            <person name="Daniel R."/>
        </authorList>
    </citation>
    <scope>NUCLEOTIDE SEQUENCE</scope>
</reference>
<keyword evidence="10" id="KW-0238">DNA-binding</keyword>
<dbReference type="GO" id="GO:0006355">
    <property type="term" value="P:regulation of DNA-templated transcription"/>
    <property type="evidence" value="ECO:0007669"/>
    <property type="project" value="InterPro"/>
</dbReference>
<dbReference type="CDD" id="cd00009">
    <property type="entry name" value="AAA"/>
    <property type="match status" value="1"/>
</dbReference>
<feature type="domain" description="Response regulatory" evidence="17">
    <location>
        <begin position="6"/>
        <end position="120"/>
    </location>
</feature>
<dbReference type="GO" id="GO:0000160">
    <property type="term" value="P:phosphorelay signal transduction system"/>
    <property type="evidence" value="ECO:0007669"/>
    <property type="project" value="UniProtKB-KW"/>
</dbReference>
<organism evidence="18">
    <name type="scientific">mine drainage metagenome</name>
    <dbReference type="NCBI Taxonomy" id="410659"/>
    <lineage>
        <taxon>unclassified sequences</taxon>
        <taxon>metagenomes</taxon>
        <taxon>ecological metagenomes</taxon>
    </lineage>
</organism>
<evidence type="ECO:0000256" key="5">
    <source>
        <dbReference type="ARBA" id="ARBA00022553"/>
    </source>
</evidence>
<dbReference type="InterPro" id="IPR011006">
    <property type="entry name" value="CheY-like_superfamily"/>
</dbReference>
<dbReference type="Pfam" id="PF25601">
    <property type="entry name" value="AAA_lid_14"/>
    <property type="match status" value="1"/>
</dbReference>
<evidence type="ECO:0000256" key="7">
    <source>
        <dbReference type="ARBA" id="ARBA00022840"/>
    </source>
</evidence>
<evidence type="ECO:0000256" key="14">
    <source>
        <dbReference type="ARBA" id="ARBA00029881"/>
    </source>
</evidence>
<keyword evidence="8" id="KW-0902">Two-component regulatory system</keyword>
<evidence type="ECO:0000256" key="10">
    <source>
        <dbReference type="ARBA" id="ARBA00023125"/>
    </source>
</evidence>
<keyword evidence="6" id="KW-0547">Nucleotide-binding</keyword>
<name>A0A1J5SBC1_9ZZZZ</name>
<keyword evidence="4" id="KW-0678">Repressor</keyword>
<evidence type="ECO:0000256" key="6">
    <source>
        <dbReference type="ARBA" id="ARBA00022741"/>
    </source>
</evidence>
<dbReference type="SMART" id="SM00448">
    <property type="entry name" value="REC"/>
    <property type="match status" value="1"/>
</dbReference>
<dbReference type="SUPFAM" id="SSF46689">
    <property type="entry name" value="Homeodomain-like"/>
    <property type="match status" value="1"/>
</dbReference>
<evidence type="ECO:0000313" key="18">
    <source>
        <dbReference type="EMBL" id="OIR01501.1"/>
    </source>
</evidence>
<dbReference type="Gene3D" id="3.40.50.300">
    <property type="entry name" value="P-loop containing nucleotide triphosphate hydrolases"/>
    <property type="match status" value="1"/>
</dbReference>
<dbReference type="GO" id="GO:0043565">
    <property type="term" value="F:sequence-specific DNA binding"/>
    <property type="evidence" value="ECO:0007669"/>
    <property type="project" value="InterPro"/>
</dbReference>
<dbReference type="InterPro" id="IPR002078">
    <property type="entry name" value="Sigma_54_int"/>
</dbReference>
<keyword evidence="7" id="KW-0067">ATP-binding</keyword>
<evidence type="ECO:0000259" key="16">
    <source>
        <dbReference type="PROSITE" id="PS50045"/>
    </source>
</evidence>
<evidence type="ECO:0000256" key="9">
    <source>
        <dbReference type="ARBA" id="ARBA00023015"/>
    </source>
</evidence>
<dbReference type="Gene3D" id="1.10.10.60">
    <property type="entry name" value="Homeodomain-like"/>
    <property type="match status" value="1"/>
</dbReference>
<dbReference type="FunFam" id="3.40.50.300:FF:000006">
    <property type="entry name" value="DNA-binding transcriptional regulator NtrC"/>
    <property type="match status" value="1"/>
</dbReference>